<gene>
    <name evidence="2" type="ORF">BKA59DRAFT_484277</name>
</gene>
<protein>
    <submittedName>
        <fullName evidence="2">Heterokaryon incompatibility protein-domain-containing protein</fullName>
    </submittedName>
</protein>
<name>A0A8K0RVE6_9HYPO</name>
<accession>A0A8K0RVE6</accession>
<dbReference type="OrthoDB" id="194358at2759"/>
<dbReference type="PANTHER" id="PTHR24148:SF78">
    <property type="entry name" value="HETEROKARYON INCOMPATIBILITY DOMAIN-CONTAINING PROTEIN"/>
    <property type="match status" value="1"/>
</dbReference>
<sequence>MSTFSYPPLDLNQNSIRLLHVNKGAWPSDVHCSLVETTTDPGEAVPYKALSYTWGAVEGGGPQPPLPLIFVNNRLFPATDNLRMALSRIQDPKHDLILWADAICINQQDNREKGHQVKQMAHIYKNAEEVLIWLGPSNEEIEDLLEFATFIDEQALDISTPRRSGQWASHCHDLMRNHYKNAKTPQNIIALQQLLSRRWFQRIWVLQEVAMARSARILCGPSSCPARTFSLMPSFFEVLTTEHSQAVLDLMPRIRSNSWWASDRTLHNLLVKFQHSQATDPRDMIYALLSMSADARDPTRFYPSYEIGGDRVYVNTMCFLIFGRWHGPRFWQPPRIQFADLSLPLAGTIEKLFRDIIFEYCSPAIGTVNQVCDDFIQRITCIKLNEVQILHCLSTFLTIALTSMDLLSTWFIERRPKLLEAHFRDGRGELQHRTKDKPERIFTLIFEQQNVEEEYRRIEFPIFDRFENIENLSLPRDLDRHDRRDGFDSFKHFTDLEGPFNITRPTENVRVMT</sequence>
<dbReference type="Pfam" id="PF06985">
    <property type="entry name" value="HET"/>
    <property type="match status" value="1"/>
</dbReference>
<evidence type="ECO:0000313" key="2">
    <source>
        <dbReference type="EMBL" id="KAH7239228.1"/>
    </source>
</evidence>
<evidence type="ECO:0000313" key="3">
    <source>
        <dbReference type="Proteomes" id="UP000813427"/>
    </source>
</evidence>
<organism evidence="2 3">
    <name type="scientific">Fusarium tricinctum</name>
    <dbReference type="NCBI Taxonomy" id="61284"/>
    <lineage>
        <taxon>Eukaryota</taxon>
        <taxon>Fungi</taxon>
        <taxon>Dikarya</taxon>
        <taxon>Ascomycota</taxon>
        <taxon>Pezizomycotina</taxon>
        <taxon>Sordariomycetes</taxon>
        <taxon>Hypocreomycetidae</taxon>
        <taxon>Hypocreales</taxon>
        <taxon>Nectriaceae</taxon>
        <taxon>Fusarium</taxon>
        <taxon>Fusarium tricinctum species complex</taxon>
    </lineage>
</organism>
<dbReference type="EMBL" id="JAGPXF010000006">
    <property type="protein sequence ID" value="KAH7239228.1"/>
    <property type="molecule type" value="Genomic_DNA"/>
</dbReference>
<comment type="caution">
    <text evidence="2">The sequence shown here is derived from an EMBL/GenBank/DDBJ whole genome shotgun (WGS) entry which is preliminary data.</text>
</comment>
<dbReference type="InterPro" id="IPR052895">
    <property type="entry name" value="HetReg/Transcr_Mod"/>
</dbReference>
<dbReference type="AlphaFoldDB" id="A0A8K0RVE6"/>
<reference evidence="2" key="1">
    <citation type="journal article" date="2021" name="Nat. Commun.">
        <title>Genetic determinants of endophytism in the Arabidopsis root mycobiome.</title>
        <authorList>
            <person name="Mesny F."/>
            <person name="Miyauchi S."/>
            <person name="Thiergart T."/>
            <person name="Pickel B."/>
            <person name="Atanasova L."/>
            <person name="Karlsson M."/>
            <person name="Huettel B."/>
            <person name="Barry K.W."/>
            <person name="Haridas S."/>
            <person name="Chen C."/>
            <person name="Bauer D."/>
            <person name="Andreopoulos W."/>
            <person name="Pangilinan J."/>
            <person name="LaButti K."/>
            <person name="Riley R."/>
            <person name="Lipzen A."/>
            <person name="Clum A."/>
            <person name="Drula E."/>
            <person name="Henrissat B."/>
            <person name="Kohler A."/>
            <person name="Grigoriev I.V."/>
            <person name="Martin F.M."/>
            <person name="Hacquard S."/>
        </authorList>
    </citation>
    <scope>NUCLEOTIDE SEQUENCE</scope>
    <source>
        <strain evidence="2">MPI-SDFR-AT-0068</strain>
    </source>
</reference>
<keyword evidence="3" id="KW-1185">Reference proteome</keyword>
<dbReference type="InterPro" id="IPR010730">
    <property type="entry name" value="HET"/>
</dbReference>
<dbReference type="Proteomes" id="UP000813427">
    <property type="component" value="Unassembled WGS sequence"/>
</dbReference>
<proteinExistence type="predicted"/>
<dbReference type="PANTHER" id="PTHR24148">
    <property type="entry name" value="ANKYRIN REPEAT DOMAIN-CONTAINING PROTEIN 39 HOMOLOG-RELATED"/>
    <property type="match status" value="1"/>
</dbReference>
<feature type="domain" description="Heterokaryon incompatibility" evidence="1">
    <location>
        <begin position="47"/>
        <end position="208"/>
    </location>
</feature>
<evidence type="ECO:0000259" key="1">
    <source>
        <dbReference type="Pfam" id="PF06985"/>
    </source>
</evidence>